<dbReference type="Proteomes" id="UP000075714">
    <property type="component" value="Unassembled WGS sequence"/>
</dbReference>
<keyword evidence="1" id="KW-0472">Membrane</keyword>
<dbReference type="EMBL" id="LSYV01000031">
    <property type="protein sequence ID" value="KXZ48121.1"/>
    <property type="molecule type" value="Genomic_DNA"/>
</dbReference>
<proteinExistence type="predicted"/>
<keyword evidence="3" id="KW-1185">Reference proteome</keyword>
<dbReference type="STRING" id="33097.A0A150GE38"/>
<protein>
    <recommendedName>
        <fullName evidence="4">Aldehyde dehydrogenase domain-containing protein</fullName>
    </recommendedName>
</protein>
<reference evidence="3" key="1">
    <citation type="journal article" date="2016" name="Nat. Commun.">
        <title>The Gonium pectorale genome demonstrates co-option of cell cycle regulation during the evolution of multicellularity.</title>
        <authorList>
            <person name="Hanschen E.R."/>
            <person name="Marriage T.N."/>
            <person name="Ferris P.J."/>
            <person name="Hamaji T."/>
            <person name="Toyoda A."/>
            <person name="Fujiyama A."/>
            <person name="Neme R."/>
            <person name="Noguchi H."/>
            <person name="Minakuchi Y."/>
            <person name="Suzuki M."/>
            <person name="Kawai-Toyooka H."/>
            <person name="Smith D.R."/>
            <person name="Sparks H."/>
            <person name="Anderson J."/>
            <person name="Bakaric R."/>
            <person name="Luria V."/>
            <person name="Karger A."/>
            <person name="Kirschner M.W."/>
            <person name="Durand P.M."/>
            <person name="Michod R.E."/>
            <person name="Nozaki H."/>
            <person name="Olson B.J."/>
        </authorList>
    </citation>
    <scope>NUCLEOTIDE SEQUENCE [LARGE SCALE GENOMIC DNA]</scope>
    <source>
        <strain evidence="3">NIES-2863</strain>
    </source>
</reference>
<dbReference type="GO" id="GO:0016620">
    <property type="term" value="F:oxidoreductase activity, acting on the aldehyde or oxo group of donors, NAD or NADP as acceptor"/>
    <property type="evidence" value="ECO:0007669"/>
    <property type="project" value="InterPro"/>
</dbReference>
<keyword evidence="1" id="KW-1133">Transmembrane helix</keyword>
<dbReference type="SUPFAM" id="SSF53720">
    <property type="entry name" value="ALDH-like"/>
    <property type="match status" value="1"/>
</dbReference>
<accession>A0A150GE38</accession>
<dbReference type="InterPro" id="IPR016161">
    <property type="entry name" value="Ald_DH/histidinol_DH"/>
</dbReference>
<keyword evidence="1" id="KW-0812">Transmembrane</keyword>
<evidence type="ECO:0000313" key="3">
    <source>
        <dbReference type="Proteomes" id="UP000075714"/>
    </source>
</evidence>
<dbReference type="InterPro" id="IPR016163">
    <property type="entry name" value="Ald_DH_C"/>
</dbReference>
<dbReference type="AlphaFoldDB" id="A0A150GE38"/>
<evidence type="ECO:0008006" key="4">
    <source>
        <dbReference type="Google" id="ProtNLM"/>
    </source>
</evidence>
<dbReference type="OrthoDB" id="40137at2759"/>
<organism evidence="2 3">
    <name type="scientific">Gonium pectorale</name>
    <name type="common">Green alga</name>
    <dbReference type="NCBI Taxonomy" id="33097"/>
    <lineage>
        <taxon>Eukaryota</taxon>
        <taxon>Viridiplantae</taxon>
        <taxon>Chlorophyta</taxon>
        <taxon>core chlorophytes</taxon>
        <taxon>Chlorophyceae</taxon>
        <taxon>CS clade</taxon>
        <taxon>Chlamydomonadales</taxon>
        <taxon>Volvocaceae</taxon>
        <taxon>Gonium</taxon>
    </lineage>
</organism>
<comment type="caution">
    <text evidence="2">The sequence shown here is derived from an EMBL/GenBank/DDBJ whole genome shotgun (WGS) entry which is preliminary data.</text>
</comment>
<gene>
    <name evidence="2" type="ORF">GPECTOR_30g217</name>
</gene>
<evidence type="ECO:0000313" key="2">
    <source>
        <dbReference type="EMBL" id="KXZ48121.1"/>
    </source>
</evidence>
<evidence type="ECO:0000256" key="1">
    <source>
        <dbReference type="SAM" id="Phobius"/>
    </source>
</evidence>
<feature type="transmembrane region" description="Helical" evidence="1">
    <location>
        <begin position="301"/>
        <end position="323"/>
    </location>
</feature>
<name>A0A150GE38_GONPE</name>
<sequence length="329" mass="35646">MDVCGTATHDAIVWGSTPEERERRRRDNDPKLQVPITSELGCVTPHIVAGWAFSRSELAEQVLNLVVSMTSNTGCNCNSAKVLVLPRDWPQAGEFLDLLRETLRKTPMAPPYYPGIHARYEAFKKRYPACEAFEGPAVPSSRPLGPHLPFLLHVMEEVPEDPAEEAFNVEPFAPVLTVVSLPTSGPEEFLREAVRFANTRLWGSLSATIVLHPGLEKAHPEAAQKAVDELRYGVVSVNAWAATSFLVGSCTWGAFDGDQTIADVGSGLGVVGNPFLVAGVQKAVYRTPLAGQAIPKPPQAMAIPLVAAKLVLGYVVGGFWGMLRAVWAR</sequence>
<dbReference type="Gene3D" id="3.40.309.10">
    <property type="entry name" value="Aldehyde Dehydrogenase, Chain A, domain 2"/>
    <property type="match status" value="1"/>
</dbReference>